<dbReference type="EMBL" id="JAQGLA010000059">
    <property type="protein sequence ID" value="MDA3629075.1"/>
    <property type="molecule type" value="Genomic_DNA"/>
</dbReference>
<evidence type="ECO:0000313" key="2">
    <source>
        <dbReference type="Proteomes" id="UP001210380"/>
    </source>
</evidence>
<name>A0ABT4V529_9PSEU</name>
<dbReference type="Proteomes" id="UP001210380">
    <property type="component" value="Unassembled WGS sequence"/>
</dbReference>
<evidence type="ECO:0000313" key="1">
    <source>
        <dbReference type="EMBL" id="MDA3629075.1"/>
    </source>
</evidence>
<accession>A0ABT4V529</accession>
<gene>
    <name evidence="1" type="ORF">OU415_26835</name>
</gene>
<dbReference type="RefSeq" id="WP_270952036.1">
    <property type="nucleotide sequence ID" value="NZ_JAQGLA010000059.1"/>
</dbReference>
<keyword evidence="2" id="KW-1185">Reference proteome</keyword>
<comment type="caution">
    <text evidence="1">The sequence shown here is derived from an EMBL/GenBank/DDBJ whole genome shotgun (WGS) entry which is preliminary data.</text>
</comment>
<protein>
    <submittedName>
        <fullName evidence="1">Uncharacterized protein</fullName>
    </submittedName>
</protein>
<reference evidence="1 2" key="1">
    <citation type="submission" date="2022-11" db="EMBL/GenBank/DDBJ databases">
        <title>Draft genome sequence of Saccharopolyspora sp. WRP15-2 isolated from rhizosphere soils of wild rice in Thailand.</title>
        <authorList>
            <person name="Duangmal K."/>
            <person name="Kammanee S."/>
            <person name="Muangham S."/>
        </authorList>
    </citation>
    <scope>NUCLEOTIDE SEQUENCE [LARGE SCALE GENOMIC DNA]</scope>
    <source>
        <strain evidence="1 2">WRP15-2</strain>
    </source>
</reference>
<proteinExistence type="predicted"/>
<organism evidence="1 2">
    <name type="scientific">Saccharopolyspora oryzae</name>
    <dbReference type="NCBI Taxonomy" id="2997343"/>
    <lineage>
        <taxon>Bacteria</taxon>
        <taxon>Bacillati</taxon>
        <taxon>Actinomycetota</taxon>
        <taxon>Actinomycetes</taxon>
        <taxon>Pseudonocardiales</taxon>
        <taxon>Pseudonocardiaceae</taxon>
        <taxon>Saccharopolyspora</taxon>
    </lineage>
</organism>
<sequence length="320" mass="36296">MIAFSDDEHELYAHGHPGMSARFHRTHRFAHRSRNDSRWPHLPRRGPSQPHEILRERAAAAFHRAGNARRTTELRFECPDGTDFSLLVEVERIRDAQQVPSVRLIRPARGARRGVSDIDLFVTGVVHPSWEDCGRGRKCWRRHLRRTDRCPGHLRWRTTRDDEEVINATTSRYDGAAVMLGIDTFAARITSGGLVVVDTRRDDHPGTFPVISTPHGAEQAALYDAEVAAWWAFRRINRMKSKAWAIALEHCTHVRVVPNASRFLDQLSLPGITVSHDEILLVPTEFDRERIIAAGAVCEWPGRIRDVVAMPSDPARSNGE</sequence>